<feature type="chain" id="PRO_5020806867" description="DUF3472 domain-containing protein" evidence="1">
    <location>
        <begin position="22"/>
        <end position="456"/>
    </location>
</feature>
<protein>
    <recommendedName>
        <fullName evidence="4">DUF3472 domain-containing protein</fullName>
    </recommendedName>
</protein>
<dbReference type="AlphaFoldDB" id="A0A4R5E1G3"/>
<reference evidence="2 3" key="1">
    <citation type="submission" date="2019-03" db="EMBL/GenBank/DDBJ databases">
        <title>Dyadobacter AR-3-6 sp. nov., isolated from arctic soil.</title>
        <authorList>
            <person name="Chaudhary D.K."/>
        </authorList>
    </citation>
    <scope>NUCLEOTIDE SEQUENCE [LARGE SCALE GENOMIC DNA]</scope>
    <source>
        <strain evidence="2 3">AR-3-6</strain>
    </source>
</reference>
<keyword evidence="1" id="KW-0732">Signal</keyword>
<evidence type="ECO:0008006" key="4">
    <source>
        <dbReference type="Google" id="ProtNLM"/>
    </source>
</evidence>
<evidence type="ECO:0000256" key="1">
    <source>
        <dbReference type="SAM" id="SignalP"/>
    </source>
</evidence>
<proteinExistence type="predicted"/>
<dbReference type="OrthoDB" id="9814627at2"/>
<feature type="signal peptide" evidence="1">
    <location>
        <begin position="1"/>
        <end position="21"/>
    </location>
</feature>
<organism evidence="2 3">
    <name type="scientific">Dyadobacter psychrotolerans</name>
    <dbReference type="NCBI Taxonomy" id="2541721"/>
    <lineage>
        <taxon>Bacteria</taxon>
        <taxon>Pseudomonadati</taxon>
        <taxon>Bacteroidota</taxon>
        <taxon>Cytophagia</taxon>
        <taxon>Cytophagales</taxon>
        <taxon>Spirosomataceae</taxon>
        <taxon>Dyadobacter</taxon>
    </lineage>
</organism>
<dbReference type="RefSeq" id="WP_131956526.1">
    <property type="nucleotide sequence ID" value="NZ_SMFL01000001.1"/>
</dbReference>
<sequence>MRKSLPVFFVALIFGICHSIAQDVKPKPNPEDSAKLADAVGSLLAQEHVPKAPQTIQSPNAAGLGSYGEIPVSLYTGKPEININLHAVSDGPVNIPISLNYDASGVRPDVHPGWVGLNFNLSTNFAIVRTIRDAPDEGPEGISMVQEGYIRPNVRNLLNYGAADWVSPAKLKALANNSNALDTEPDEYSFTAPGLSGKFYMGQDGLWKIQCDEPVKVEYITNILIDTPFFPPHWTGNMWYTLGNYMPHLAGFRLTDDVGTQYEFGGSNANVEYSMDFFDQGKDTWICNAWYLKSITRQTGQVLNFNYERGDFVAQMYFSIYNKSARVNGGSWFSCSNWSSLMSQKGPYNGKLISPIYLKEISGTNFKVKFTSSVSNELPYNQDIFDPYVNYMINNGQSKVDFLTFLYDCFYHVNSAPGTCDYNTTLATLLAKLKWRKLNNIEIQNGNGTTIREFEL</sequence>
<comment type="caution">
    <text evidence="2">The sequence shown here is derived from an EMBL/GenBank/DDBJ whole genome shotgun (WGS) entry which is preliminary data.</text>
</comment>
<dbReference type="EMBL" id="SMFL01000001">
    <property type="protein sequence ID" value="TDE18531.1"/>
    <property type="molecule type" value="Genomic_DNA"/>
</dbReference>
<keyword evidence="3" id="KW-1185">Reference proteome</keyword>
<gene>
    <name evidence="2" type="ORF">E0F88_03055</name>
</gene>
<evidence type="ECO:0000313" key="2">
    <source>
        <dbReference type="EMBL" id="TDE18531.1"/>
    </source>
</evidence>
<dbReference type="Proteomes" id="UP000294850">
    <property type="component" value="Unassembled WGS sequence"/>
</dbReference>
<evidence type="ECO:0000313" key="3">
    <source>
        <dbReference type="Proteomes" id="UP000294850"/>
    </source>
</evidence>
<accession>A0A4R5E1G3</accession>
<name>A0A4R5E1G3_9BACT</name>